<evidence type="ECO:0000256" key="8">
    <source>
        <dbReference type="ARBA" id="ARBA00023224"/>
    </source>
</evidence>
<keyword evidence="4 10" id="KW-1133">Transmembrane helix</keyword>
<accession>A0A817Q7D5</accession>
<dbReference type="PROSITE" id="PS50262">
    <property type="entry name" value="G_PROTEIN_RECEP_F1_2"/>
    <property type="match status" value="1"/>
</dbReference>
<evidence type="ECO:0000313" key="13">
    <source>
        <dbReference type="EMBL" id="CAF4218185.1"/>
    </source>
</evidence>
<keyword evidence="8 9" id="KW-0807">Transducer</keyword>
<dbReference type="SUPFAM" id="SSF81321">
    <property type="entry name" value="Family A G protein-coupled receptor-like"/>
    <property type="match status" value="1"/>
</dbReference>
<dbReference type="GO" id="GO:0004993">
    <property type="term" value="F:G protein-coupled serotonin receptor activity"/>
    <property type="evidence" value="ECO:0007669"/>
    <property type="project" value="TreeGrafter"/>
</dbReference>
<dbReference type="EMBL" id="CAJOBP010000767">
    <property type="protein sequence ID" value="CAF4218185.1"/>
    <property type="molecule type" value="Genomic_DNA"/>
</dbReference>
<feature type="transmembrane region" description="Helical" evidence="10">
    <location>
        <begin position="112"/>
        <end position="132"/>
    </location>
</feature>
<feature type="transmembrane region" description="Helical" evidence="10">
    <location>
        <begin position="246"/>
        <end position="264"/>
    </location>
</feature>
<evidence type="ECO:0000256" key="9">
    <source>
        <dbReference type="RuleBase" id="RU000688"/>
    </source>
</evidence>
<feature type="domain" description="G-protein coupled receptors family 1 profile" evidence="11">
    <location>
        <begin position="91"/>
        <end position="375"/>
    </location>
</feature>
<dbReference type="GO" id="GO:0045202">
    <property type="term" value="C:synapse"/>
    <property type="evidence" value="ECO:0007669"/>
    <property type="project" value="TreeGrafter"/>
</dbReference>
<dbReference type="Pfam" id="PF00001">
    <property type="entry name" value="7tm_1"/>
    <property type="match status" value="1"/>
</dbReference>
<dbReference type="InterPro" id="IPR017452">
    <property type="entry name" value="GPCR_Rhodpsn_7TM"/>
</dbReference>
<dbReference type="Gene3D" id="1.20.1070.10">
    <property type="entry name" value="Rhodopsin 7-helix transmembrane proteins"/>
    <property type="match status" value="1"/>
</dbReference>
<dbReference type="InterPro" id="IPR000276">
    <property type="entry name" value="GPCR_Rhodpsn"/>
</dbReference>
<feature type="transmembrane region" description="Helical" evidence="10">
    <location>
        <begin position="321"/>
        <end position="341"/>
    </location>
</feature>
<keyword evidence="7 9" id="KW-0675">Receptor</keyword>
<dbReference type="AlphaFoldDB" id="A0A817Q7D5"/>
<dbReference type="SMART" id="SM01381">
    <property type="entry name" value="7TM_GPCR_Srsx"/>
    <property type="match status" value="1"/>
</dbReference>
<reference evidence="12" key="1">
    <citation type="submission" date="2021-02" db="EMBL/GenBank/DDBJ databases">
        <authorList>
            <person name="Nowell W R."/>
        </authorList>
    </citation>
    <scope>NUCLEOTIDE SEQUENCE</scope>
</reference>
<dbReference type="Proteomes" id="UP000663825">
    <property type="component" value="Unassembled WGS sequence"/>
</dbReference>
<dbReference type="Proteomes" id="UP000663873">
    <property type="component" value="Unassembled WGS sequence"/>
</dbReference>
<evidence type="ECO:0000256" key="5">
    <source>
        <dbReference type="ARBA" id="ARBA00023040"/>
    </source>
</evidence>
<dbReference type="PANTHER" id="PTHR24247:SF254">
    <property type="entry name" value="HISTAMINE H3 RECEPTOR"/>
    <property type="match status" value="1"/>
</dbReference>
<comment type="similarity">
    <text evidence="9">Belongs to the G-protein coupled receptor 1 family.</text>
</comment>
<comment type="caution">
    <text evidence="12">The sequence shown here is derived from an EMBL/GenBank/DDBJ whole genome shotgun (WGS) entry which is preliminary data.</text>
</comment>
<feature type="transmembrane region" description="Helical" evidence="10">
    <location>
        <begin position="152"/>
        <end position="170"/>
    </location>
</feature>
<proteinExistence type="inferred from homology"/>
<comment type="subcellular location">
    <subcellularLocation>
        <location evidence="1">Cell membrane</location>
        <topology evidence="1">Multi-pass membrane protein</topology>
    </subcellularLocation>
</comment>
<feature type="transmembrane region" description="Helical" evidence="10">
    <location>
        <begin position="75"/>
        <end position="100"/>
    </location>
</feature>
<dbReference type="PROSITE" id="PS00237">
    <property type="entry name" value="G_PROTEIN_RECEP_F1_1"/>
    <property type="match status" value="1"/>
</dbReference>
<dbReference type="EMBL" id="CAJNXB010001894">
    <property type="protein sequence ID" value="CAF3200136.1"/>
    <property type="molecule type" value="Genomic_DNA"/>
</dbReference>
<evidence type="ECO:0000256" key="4">
    <source>
        <dbReference type="ARBA" id="ARBA00022989"/>
    </source>
</evidence>
<keyword evidence="5 9" id="KW-0297">G-protein coupled receptor</keyword>
<evidence type="ECO:0000256" key="10">
    <source>
        <dbReference type="SAM" id="Phobius"/>
    </source>
</evidence>
<protein>
    <recommendedName>
        <fullName evidence="11">G-protein coupled receptors family 1 profile domain-containing protein</fullName>
    </recommendedName>
</protein>
<gene>
    <name evidence="12" type="ORF">TIS948_LOCUS12528</name>
    <name evidence="13" type="ORF">UJA718_LOCUS7564</name>
</gene>
<dbReference type="GO" id="GO:0005886">
    <property type="term" value="C:plasma membrane"/>
    <property type="evidence" value="ECO:0007669"/>
    <property type="project" value="UniProtKB-SubCell"/>
</dbReference>
<sequence length="406" mass="46761">MNQTSNALSNVRGINISLNCTYVSAYNITVNGTLNCVNQSLHFPTALISYIVQNQSLVNSSAITHTIISPQVTKFILILLVSFMTFVTVSGNLLVIIAFLREPTIRTYSNYFILNLSIADLLIGLICIPLYSHKVIFGKWYLGYHICKLWLVFDYVVGSASTLCIVVISYDRYLMVSKGLNYLSDRSIRRALKFVFSTWIIAILNYGPAIIIWDLLPGSEQYQDHICEPPFATNFPYLVTTAFVEFFGPFFTLMSLNLLVYLNIRQRSRGIMRTNRIRLKHNGHHTNLTGKTTEKAQKFTSQIIFTKSTSLTRDRKAAKSLFILVFAFVICWCPYTLLTLIRAVCTYETTDVSSFIYEMTFWLLWLNSTINPLLYSFLHVKFREAFYRILCSYKHQNRHQLRSDQV</sequence>
<evidence type="ECO:0000256" key="6">
    <source>
        <dbReference type="ARBA" id="ARBA00023136"/>
    </source>
</evidence>
<evidence type="ECO:0000256" key="3">
    <source>
        <dbReference type="ARBA" id="ARBA00022692"/>
    </source>
</evidence>
<dbReference type="GO" id="GO:0007187">
    <property type="term" value="P:G protein-coupled receptor signaling pathway, coupled to cyclic nucleotide second messenger"/>
    <property type="evidence" value="ECO:0007669"/>
    <property type="project" value="TreeGrafter"/>
</dbReference>
<evidence type="ECO:0000313" key="12">
    <source>
        <dbReference type="EMBL" id="CAF3200136.1"/>
    </source>
</evidence>
<evidence type="ECO:0000256" key="1">
    <source>
        <dbReference type="ARBA" id="ARBA00004651"/>
    </source>
</evidence>
<dbReference type="GO" id="GO:0030425">
    <property type="term" value="C:dendrite"/>
    <property type="evidence" value="ECO:0007669"/>
    <property type="project" value="TreeGrafter"/>
</dbReference>
<dbReference type="OrthoDB" id="10071887at2759"/>
<keyword evidence="6 10" id="KW-0472">Membrane</keyword>
<feature type="transmembrane region" description="Helical" evidence="10">
    <location>
        <begin position="361"/>
        <end position="378"/>
    </location>
</feature>
<keyword evidence="15" id="KW-1185">Reference proteome</keyword>
<feature type="transmembrane region" description="Helical" evidence="10">
    <location>
        <begin position="191"/>
        <end position="213"/>
    </location>
</feature>
<keyword evidence="2" id="KW-1003">Cell membrane</keyword>
<dbReference type="GO" id="GO:0007197">
    <property type="term" value="P:adenylate cyclase-inhibiting G protein-coupled acetylcholine receptor signaling pathway"/>
    <property type="evidence" value="ECO:0007669"/>
    <property type="project" value="TreeGrafter"/>
</dbReference>
<evidence type="ECO:0000313" key="15">
    <source>
        <dbReference type="Proteomes" id="UP000663873"/>
    </source>
</evidence>
<dbReference type="PANTHER" id="PTHR24247">
    <property type="entry name" value="5-HYDROXYTRYPTAMINE RECEPTOR"/>
    <property type="match status" value="1"/>
</dbReference>
<evidence type="ECO:0000256" key="2">
    <source>
        <dbReference type="ARBA" id="ARBA00022475"/>
    </source>
</evidence>
<organism evidence="12 14">
    <name type="scientific">Rotaria socialis</name>
    <dbReference type="NCBI Taxonomy" id="392032"/>
    <lineage>
        <taxon>Eukaryota</taxon>
        <taxon>Metazoa</taxon>
        <taxon>Spiralia</taxon>
        <taxon>Gnathifera</taxon>
        <taxon>Rotifera</taxon>
        <taxon>Eurotatoria</taxon>
        <taxon>Bdelloidea</taxon>
        <taxon>Philodinida</taxon>
        <taxon>Philodinidae</taxon>
        <taxon>Rotaria</taxon>
    </lineage>
</organism>
<evidence type="ECO:0000256" key="7">
    <source>
        <dbReference type="ARBA" id="ARBA00023170"/>
    </source>
</evidence>
<keyword evidence="3 9" id="KW-0812">Transmembrane</keyword>
<dbReference type="PRINTS" id="PR00237">
    <property type="entry name" value="GPCRRHODOPSN"/>
</dbReference>
<dbReference type="GO" id="GO:0016907">
    <property type="term" value="F:G protein-coupled acetylcholine receptor activity"/>
    <property type="evidence" value="ECO:0007669"/>
    <property type="project" value="TreeGrafter"/>
</dbReference>
<evidence type="ECO:0000259" key="11">
    <source>
        <dbReference type="PROSITE" id="PS50262"/>
    </source>
</evidence>
<evidence type="ECO:0000313" key="14">
    <source>
        <dbReference type="Proteomes" id="UP000663825"/>
    </source>
</evidence>
<name>A0A817Q7D5_9BILA</name>